<dbReference type="PANTHER" id="PTHR21569">
    <property type="entry name" value="RIBOSOMAL PROTEIN S9"/>
    <property type="match status" value="1"/>
</dbReference>
<dbReference type="HAMAP" id="MF_00532_B">
    <property type="entry name" value="Ribosomal_uS9_B"/>
    <property type="match status" value="1"/>
</dbReference>
<dbReference type="InterPro" id="IPR000754">
    <property type="entry name" value="Ribosomal_uS9"/>
</dbReference>
<evidence type="ECO:0000313" key="7">
    <source>
        <dbReference type="EMBL" id="PIR86640.1"/>
    </source>
</evidence>
<dbReference type="Gene3D" id="3.30.230.10">
    <property type="match status" value="1"/>
</dbReference>
<dbReference type="InterPro" id="IPR014721">
    <property type="entry name" value="Ribsml_uS5_D2-typ_fold_subgr"/>
</dbReference>
<dbReference type="AlphaFoldDB" id="A0A2H0UJT0"/>
<dbReference type="InterPro" id="IPR023035">
    <property type="entry name" value="Ribosomal_uS9_bac/plastid"/>
</dbReference>
<evidence type="ECO:0000256" key="4">
    <source>
        <dbReference type="ARBA" id="ARBA00035259"/>
    </source>
</evidence>
<comment type="similarity">
    <text evidence="1 5">Belongs to the universal ribosomal protein uS9 family.</text>
</comment>
<evidence type="ECO:0000313" key="8">
    <source>
        <dbReference type="Proteomes" id="UP000229526"/>
    </source>
</evidence>
<protein>
    <recommendedName>
        <fullName evidence="4 5">Small ribosomal subunit protein uS9</fullName>
    </recommendedName>
</protein>
<feature type="region of interest" description="Disordered" evidence="6">
    <location>
        <begin position="1"/>
        <end position="26"/>
    </location>
</feature>
<evidence type="ECO:0000256" key="5">
    <source>
        <dbReference type="HAMAP-Rule" id="MF_00532"/>
    </source>
</evidence>
<dbReference type="FunFam" id="3.30.230.10:FF:000001">
    <property type="entry name" value="30S ribosomal protein S9"/>
    <property type="match status" value="1"/>
</dbReference>
<dbReference type="InterPro" id="IPR020568">
    <property type="entry name" value="Ribosomal_Su5_D2-typ_SF"/>
</dbReference>
<evidence type="ECO:0000256" key="3">
    <source>
        <dbReference type="ARBA" id="ARBA00023274"/>
    </source>
</evidence>
<evidence type="ECO:0000256" key="6">
    <source>
        <dbReference type="SAM" id="MobiDB-lite"/>
    </source>
</evidence>
<proteinExistence type="inferred from homology"/>
<dbReference type="GO" id="GO:0005737">
    <property type="term" value="C:cytoplasm"/>
    <property type="evidence" value="ECO:0007669"/>
    <property type="project" value="UniProtKB-ARBA"/>
</dbReference>
<dbReference type="Proteomes" id="UP000229526">
    <property type="component" value="Unassembled WGS sequence"/>
</dbReference>
<keyword evidence="2 5" id="KW-0689">Ribosomal protein</keyword>
<dbReference type="GO" id="GO:0006412">
    <property type="term" value="P:translation"/>
    <property type="evidence" value="ECO:0007669"/>
    <property type="project" value="UniProtKB-UniRule"/>
</dbReference>
<keyword evidence="3 5" id="KW-0687">Ribonucleoprotein</keyword>
<dbReference type="EMBL" id="PFBD01000028">
    <property type="protein sequence ID" value="PIR86640.1"/>
    <property type="molecule type" value="Genomic_DNA"/>
</dbReference>
<dbReference type="SUPFAM" id="SSF54211">
    <property type="entry name" value="Ribosomal protein S5 domain 2-like"/>
    <property type="match status" value="1"/>
</dbReference>
<dbReference type="NCBIfam" id="NF001099">
    <property type="entry name" value="PRK00132.1"/>
    <property type="match status" value="1"/>
</dbReference>
<dbReference type="PANTHER" id="PTHR21569:SF1">
    <property type="entry name" value="SMALL RIBOSOMAL SUBUNIT PROTEIN US9M"/>
    <property type="match status" value="1"/>
</dbReference>
<name>A0A2H0UJT0_9BACT</name>
<gene>
    <name evidence="5" type="primary">rpsI</name>
    <name evidence="7" type="ORF">COU11_03965</name>
</gene>
<dbReference type="Pfam" id="PF00380">
    <property type="entry name" value="Ribosomal_S9"/>
    <property type="match status" value="1"/>
</dbReference>
<reference evidence="8" key="1">
    <citation type="submission" date="2017-09" db="EMBL/GenBank/DDBJ databases">
        <title>Depth-based differentiation of microbial function through sediment-hosted aquifers and enrichment of novel symbionts in the deep terrestrial subsurface.</title>
        <authorList>
            <person name="Probst A.J."/>
            <person name="Ladd B."/>
            <person name="Jarett J.K."/>
            <person name="Geller-Mcgrath D.E."/>
            <person name="Sieber C.M.K."/>
            <person name="Emerson J.B."/>
            <person name="Anantharaman K."/>
            <person name="Thomas B.C."/>
            <person name="Malmstrom R."/>
            <person name="Stieglmeier M."/>
            <person name="Klingl A."/>
            <person name="Woyke T."/>
            <person name="Ryan C.M."/>
            <person name="Banfield J.F."/>
        </authorList>
    </citation>
    <scope>NUCLEOTIDE SEQUENCE [LARGE SCALE GENOMIC DNA]</scope>
</reference>
<dbReference type="GO" id="GO:0003723">
    <property type="term" value="F:RNA binding"/>
    <property type="evidence" value="ECO:0007669"/>
    <property type="project" value="TreeGrafter"/>
</dbReference>
<sequence length="142" mass="15896">MKEKKIKKPDTVPAGKYKKGRGGRKTATAQVRIYPGGSGFVVNNKDYKEYFPYERQQQALMAPLEVADMTKAVGVTVVVKGSGVNGQAEAIRQGLAQAIAAHDPELRKKLKREGFLKRDPRAVERKKYGLKKARRAPQWSKR</sequence>
<accession>A0A2H0UJT0</accession>
<dbReference type="GO" id="GO:0015935">
    <property type="term" value="C:small ribosomal subunit"/>
    <property type="evidence" value="ECO:0007669"/>
    <property type="project" value="TreeGrafter"/>
</dbReference>
<comment type="caution">
    <text evidence="7">The sequence shown here is derived from an EMBL/GenBank/DDBJ whole genome shotgun (WGS) entry which is preliminary data.</text>
</comment>
<evidence type="ECO:0000256" key="2">
    <source>
        <dbReference type="ARBA" id="ARBA00022980"/>
    </source>
</evidence>
<dbReference type="GO" id="GO:0003735">
    <property type="term" value="F:structural constituent of ribosome"/>
    <property type="evidence" value="ECO:0007669"/>
    <property type="project" value="InterPro"/>
</dbReference>
<evidence type="ECO:0000256" key="1">
    <source>
        <dbReference type="ARBA" id="ARBA00005251"/>
    </source>
</evidence>
<organism evidence="7 8">
    <name type="scientific">Candidatus Harrisonbacteria bacterium CG10_big_fil_rev_8_21_14_0_10_49_15</name>
    <dbReference type="NCBI Taxonomy" id="1974587"/>
    <lineage>
        <taxon>Bacteria</taxon>
        <taxon>Candidatus Harrisoniibacteriota</taxon>
    </lineage>
</organism>